<dbReference type="InterPro" id="IPR003594">
    <property type="entry name" value="HATPase_dom"/>
</dbReference>
<evidence type="ECO:0000259" key="6">
    <source>
        <dbReference type="Pfam" id="PF02518"/>
    </source>
</evidence>
<comment type="catalytic activity">
    <reaction evidence="1">
        <text>ATP + protein L-histidine = ADP + protein N-phospho-L-histidine.</text>
        <dbReference type="EC" id="2.7.13.3"/>
    </reaction>
</comment>
<dbReference type="InterPro" id="IPR036890">
    <property type="entry name" value="HATPase_C_sf"/>
</dbReference>
<dbReference type="PANTHER" id="PTHR45436">
    <property type="entry name" value="SENSOR HISTIDINE KINASE YKOH"/>
    <property type="match status" value="1"/>
</dbReference>
<dbReference type="RefSeq" id="WP_380018408.1">
    <property type="nucleotide sequence ID" value="NZ_JBHMED010000048.1"/>
</dbReference>
<dbReference type="InterPro" id="IPR050428">
    <property type="entry name" value="TCS_sensor_his_kinase"/>
</dbReference>
<evidence type="ECO:0000313" key="7">
    <source>
        <dbReference type="EMBL" id="GGM90394.1"/>
    </source>
</evidence>
<accession>A0A917X917</accession>
<reference evidence="7" key="1">
    <citation type="journal article" date="2014" name="Int. J. Syst. Evol. Microbiol.">
        <title>Complete genome sequence of Corynebacterium casei LMG S-19264T (=DSM 44701T), isolated from a smear-ripened cheese.</title>
        <authorList>
            <consortium name="US DOE Joint Genome Institute (JGI-PGF)"/>
            <person name="Walter F."/>
            <person name="Albersmeier A."/>
            <person name="Kalinowski J."/>
            <person name="Ruckert C."/>
        </authorList>
    </citation>
    <scope>NUCLEOTIDE SEQUENCE</scope>
    <source>
        <strain evidence="7">JCM 19831</strain>
    </source>
</reference>
<protein>
    <recommendedName>
        <fullName evidence="2">histidine kinase</fullName>
        <ecNumber evidence="2">2.7.13.3</ecNumber>
    </recommendedName>
</protein>
<evidence type="ECO:0000256" key="1">
    <source>
        <dbReference type="ARBA" id="ARBA00000085"/>
    </source>
</evidence>
<dbReference type="EC" id="2.7.13.3" evidence="2"/>
<evidence type="ECO:0000256" key="4">
    <source>
        <dbReference type="ARBA" id="ARBA00022679"/>
    </source>
</evidence>
<sequence length="86" mass="8616">MGTTVAGPSATLVVASTGPRVTEVDPPKLHQAFQRGGNRTGSQDGSGLGLAIVDAIVEAHGARWSAVPRDGGGLTVTVTFATASCR</sequence>
<reference evidence="7" key="2">
    <citation type="submission" date="2020-09" db="EMBL/GenBank/DDBJ databases">
        <authorList>
            <person name="Sun Q."/>
            <person name="Ohkuma M."/>
        </authorList>
    </citation>
    <scope>NUCLEOTIDE SEQUENCE</scope>
    <source>
        <strain evidence="7">JCM 19831</strain>
    </source>
</reference>
<dbReference type="GO" id="GO:0005886">
    <property type="term" value="C:plasma membrane"/>
    <property type="evidence" value="ECO:0007669"/>
    <property type="project" value="TreeGrafter"/>
</dbReference>
<dbReference type="GO" id="GO:0004673">
    <property type="term" value="F:protein histidine kinase activity"/>
    <property type="evidence" value="ECO:0007669"/>
    <property type="project" value="UniProtKB-EC"/>
</dbReference>
<keyword evidence="5" id="KW-0418">Kinase</keyword>
<evidence type="ECO:0000313" key="8">
    <source>
        <dbReference type="Proteomes" id="UP000642070"/>
    </source>
</evidence>
<dbReference type="SUPFAM" id="SSF55874">
    <property type="entry name" value="ATPase domain of HSP90 chaperone/DNA topoisomerase II/histidine kinase"/>
    <property type="match status" value="1"/>
</dbReference>
<dbReference type="AlphaFoldDB" id="A0A917X917"/>
<gene>
    <name evidence="7" type="ORF">GCM10007977_110510</name>
</gene>
<name>A0A917X917_9ACTN</name>
<evidence type="ECO:0000256" key="5">
    <source>
        <dbReference type="ARBA" id="ARBA00022777"/>
    </source>
</evidence>
<keyword evidence="8" id="KW-1185">Reference proteome</keyword>
<proteinExistence type="predicted"/>
<evidence type="ECO:0000256" key="2">
    <source>
        <dbReference type="ARBA" id="ARBA00012438"/>
    </source>
</evidence>
<dbReference type="EMBL" id="BMPI01000143">
    <property type="protein sequence ID" value="GGM90394.1"/>
    <property type="molecule type" value="Genomic_DNA"/>
</dbReference>
<dbReference type="Gene3D" id="3.30.565.10">
    <property type="entry name" value="Histidine kinase-like ATPase, C-terminal domain"/>
    <property type="match status" value="1"/>
</dbReference>
<keyword evidence="3" id="KW-0597">Phosphoprotein</keyword>
<keyword evidence="4" id="KW-0808">Transferase</keyword>
<comment type="caution">
    <text evidence="7">The sequence shown here is derived from an EMBL/GenBank/DDBJ whole genome shotgun (WGS) entry which is preliminary data.</text>
</comment>
<dbReference type="Proteomes" id="UP000642070">
    <property type="component" value="Unassembled WGS sequence"/>
</dbReference>
<dbReference type="GO" id="GO:0000160">
    <property type="term" value="P:phosphorelay signal transduction system"/>
    <property type="evidence" value="ECO:0007669"/>
    <property type="project" value="TreeGrafter"/>
</dbReference>
<feature type="domain" description="Histidine kinase/HSP90-like ATPase" evidence="6">
    <location>
        <begin position="10"/>
        <end position="81"/>
    </location>
</feature>
<dbReference type="PANTHER" id="PTHR45436:SF5">
    <property type="entry name" value="SENSOR HISTIDINE KINASE TRCS"/>
    <property type="match status" value="1"/>
</dbReference>
<evidence type="ECO:0000256" key="3">
    <source>
        <dbReference type="ARBA" id="ARBA00022553"/>
    </source>
</evidence>
<organism evidence="7 8">
    <name type="scientific">Dactylosporangium sucinum</name>
    <dbReference type="NCBI Taxonomy" id="1424081"/>
    <lineage>
        <taxon>Bacteria</taxon>
        <taxon>Bacillati</taxon>
        <taxon>Actinomycetota</taxon>
        <taxon>Actinomycetes</taxon>
        <taxon>Micromonosporales</taxon>
        <taxon>Micromonosporaceae</taxon>
        <taxon>Dactylosporangium</taxon>
    </lineage>
</organism>
<dbReference type="Pfam" id="PF02518">
    <property type="entry name" value="HATPase_c"/>
    <property type="match status" value="1"/>
</dbReference>